<organism evidence="3 4">
    <name type="scientific">Linum trigynum</name>
    <dbReference type="NCBI Taxonomy" id="586398"/>
    <lineage>
        <taxon>Eukaryota</taxon>
        <taxon>Viridiplantae</taxon>
        <taxon>Streptophyta</taxon>
        <taxon>Embryophyta</taxon>
        <taxon>Tracheophyta</taxon>
        <taxon>Spermatophyta</taxon>
        <taxon>Magnoliopsida</taxon>
        <taxon>eudicotyledons</taxon>
        <taxon>Gunneridae</taxon>
        <taxon>Pentapetalae</taxon>
        <taxon>rosids</taxon>
        <taxon>fabids</taxon>
        <taxon>Malpighiales</taxon>
        <taxon>Linaceae</taxon>
        <taxon>Linum</taxon>
    </lineage>
</organism>
<protein>
    <recommendedName>
        <fullName evidence="2">VQ domain-containing protein</fullName>
    </recommendedName>
</protein>
<feature type="region of interest" description="Disordered" evidence="1">
    <location>
        <begin position="143"/>
        <end position="166"/>
    </location>
</feature>
<proteinExistence type="predicted"/>
<dbReference type="Proteomes" id="UP001497516">
    <property type="component" value="Chromosome 7"/>
</dbReference>
<accession>A0AAV2FWU9</accession>
<dbReference type="InterPro" id="IPR008889">
    <property type="entry name" value="VQ"/>
</dbReference>
<feature type="compositionally biased region" description="Low complexity" evidence="1">
    <location>
        <begin position="37"/>
        <end position="47"/>
    </location>
</feature>
<dbReference type="PANTHER" id="PTHR33179">
    <property type="entry name" value="VQ MOTIF-CONTAINING PROTEIN"/>
    <property type="match status" value="1"/>
</dbReference>
<evidence type="ECO:0000313" key="4">
    <source>
        <dbReference type="Proteomes" id="UP001497516"/>
    </source>
</evidence>
<name>A0AAV2FWU9_9ROSI</name>
<feature type="domain" description="VQ" evidence="2">
    <location>
        <begin position="65"/>
        <end position="86"/>
    </location>
</feature>
<gene>
    <name evidence="3" type="ORF">LTRI10_LOCUS42458</name>
</gene>
<feature type="compositionally biased region" description="Basic residues" evidence="1">
    <location>
        <begin position="50"/>
        <end position="59"/>
    </location>
</feature>
<dbReference type="PANTHER" id="PTHR33179:SF39">
    <property type="entry name" value="VQ MOTIF PROTEIN"/>
    <property type="match status" value="1"/>
</dbReference>
<sequence>MNSGTTVAAPAAYGDDQHAYHHNHYDQWVQNNGGGSSDTNTSLSTNTAKKPIRRRSRVSKKTPITLLNADPASFRSLVQQFTGCPHPRPTSSISFDQTAPLHAHGPLNLDFQLGTVQPTIMQQQQRRSYSPDYDYHNNNNPHINAAALSGGDDRSMGTTSTSATNYADDYEDGDTIMRMGGHNNNLDMVQELLMVDQHHDFGFFQ</sequence>
<feature type="region of interest" description="Disordered" evidence="1">
    <location>
        <begin position="27"/>
        <end position="59"/>
    </location>
</feature>
<feature type="compositionally biased region" description="Polar residues" evidence="1">
    <location>
        <begin position="156"/>
        <end position="165"/>
    </location>
</feature>
<evidence type="ECO:0000313" key="3">
    <source>
        <dbReference type="EMBL" id="CAL1402462.1"/>
    </source>
</evidence>
<dbReference type="InterPro" id="IPR039609">
    <property type="entry name" value="VQ_15/22"/>
</dbReference>
<dbReference type="Pfam" id="PF05678">
    <property type="entry name" value="VQ"/>
    <property type="match status" value="1"/>
</dbReference>
<evidence type="ECO:0000256" key="1">
    <source>
        <dbReference type="SAM" id="MobiDB-lite"/>
    </source>
</evidence>
<evidence type="ECO:0000259" key="2">
    <source>
        <dbReference type="Pfam" id="PF05678"/>
    </source>
</evidence>
<dbReference type="AlphaFoldDB" id="A0AAV2FWU9"/>
<keyword evidence="4" id="KW-1185">Reference proteome</keyword>
<reference evidence="3 4" key="1">
    <citation type="submission" date="2024-04" db="EMBL/GenBank/DDBJ databases">
        <authorList>
            <person name="Fracassetti M."/>
        </authorList>
    </citation>
    <scope>NUCLEOTIDE SEQUENCE [LARGE SCALE GENOMIC DNA]</scope>
</reference>
<dbReference type="EMBL" id="OZ034820">
    <property type="protein sequence ID" value="CAL1402462.1"/>
    <property type="molecule type" value="Genomic_DNA"/>
</dbReference>